<evidence type="ECO:0000256" key="4">
    <source>
        <dbReference type="ARBA" id="ARBA00005189"/>
    </source>
</evidence>
<keyword evidence="7" id="KW-0012">Acyltransferase</keyword>
<dbReference type="SMR" id="A0A445BXE0"/>
<dbReference type="UniPathway" id="UPA00282"/>
<dbReference type="InterPro" id="IPR045034">
    <property type="entry name" value="O-acyltransferase_WSD1-like"/>
</dbReference>
<evidence type="ECO:0000256" key="7">
    <source>
        <dbReference type="ARBA" id="ARBA00023315"/>
    </source>
</evidence>
<evidence type="ECO:0000256" key="5">
    <source>
        <dbReference type="ARBA" id="ARBA00022679"/>
    </source>
</evidence>
<dbReference type="InterPro" id="IPR004255">
    <property type="entry name" value="O-acyltransferase_WSD1_N"/>
</dbReference>
<keyword evidence="6" id="KW-0256">Endoplasmic reticulum</keyword>
<feature type="domain" description="O-acyltransferase WSD1-like N-terminal" evidence="12">
    <location>
        <begin position="80"/>
        <end position="282"/>
    </location>
</feature>
<feature type="compositionally biased region" description="Polar residues" evidence="11">
    <location>
        <begin position="1"/>
        <end position="11"/>
    </location>
</feature>
<accession>A0A445BXE0</accession>
<evidence type="ECO:0000256" key="3">
    <source>
        <dbReference type="ARBA" id="ARBA00004771"/>
    </source>
</evidence>
<evidence type="ECO:0000256" key="1">
    <source>
        <dbReference type="ARBA" id="ARBA00004162"/>
    </source>
</evidence>
<comment type="catalytic activity">
    <reaction evidence="9">
        <text>a long chain fatty alcohol + a fatty acyl-CoA = a long-chain alcohol wax ester + CoA</text>
        <dbReference type="Rhea" id="RHEA:38443"/>
        <dbReference type="ChEBI" id="CHEBI:17135"/>
        <dbReference type="ChEBI" id="CHEBI:57287"/>
        <dbReference type="ChEBI" id="CHEBI:77636"/>
        <dbReference type="ChEBI" id="CHEBI:235323"/>
        <dbReference type="EC" id="2.3.1.75"/>
    </reaction>
</comment>
<comment type="similarity">
    <text evidence="8">In the N-terminal section; belongs to the long-chain O-acyltransferase family.</text>
</comment>
<dbReference type="GO" id="GO:0047196">
    <property type="term" value="F:long-chain-alcohol O-fatty-acyltransferase activity"/>
    <property type="evidence" value="ECO:0007669"/>
    <property type="project" value="UniProtKB-EC"/>
</dbReference>
<comment type="pathway">
    <text evidence="3">Glycerolipid metabolism; triacylglycerol biosynthesis.</text>
</comment>
<comment type="pathway">
    <text evidence="4">Lipid metabolism.</text>
</comment>
<evidence type="ECO:0000313" key="15">
    <source>
        <dbReference type="Proteomes" id="UP000289738"/>
    </source>
</evidence>
<dbReference type="GO" id="GO:0005789">
    <property type="term" value="C:endoplasmic reticulum membrane"/>
    <property type="evidence" value="ECO:0007669"/>
    <property type="project" value="UniProtKB-SubCell"/>
</dbReference>
<evidence type="ECO:0000259" key="12">
    <source>
        <dbReference type="Pfam" id="PF03007"/>
    </source>
</evidence>
<dbReference type="PANTHER" id="PTHR31650:SF34">
    <property type="entry name" value="O-ACYLTRANSFERASE WSD1-LIKE ISOFORM X1"/>
    <property type="match status" value="1"/>
</dbReference>
<name>A0A445BXE0_ARAHY</name>
<evidence type="ECO:0000256" key="10">
    <source>
        <dbReference type="ARBA" id="ARBA00048109"/>
    </source>
</evidence>
<organism evidence="14 15">
    <name type="scientific">Arachis hypogaea</name>
    <name type="common">Peanut</name>
    <dbReference type="NCBI Taxonomy" id="3818"/>
    <lineage>
        <taxon>Eukaryota</taxon>
        <taxon>Viridiplantae</taxon>
        <taxon>Streptophyta</taxon>
        <taxon>Embryophyta</taxon>
        <taxon>Tracheophyta</taxon>
        <taxon>Spermatophyta</taxon>
        <taxon>Magnoliopsida</taxon>
        <taxon>eudicotyledons</taxon>
        <taxon>Gunneridae</taxon>
        <taxon>Pentapetalae</taxon>
        <taxon>rosids</taxon>
        <taxon>fabids</taxon>
        <taxon>Fabales</taxon>
        <taxon>Fabaceae</taxon>
        <taxon>Papilionoideae</taxon>
        <taxon>50 kb inversion clade</taxon>
        <taxon>dalbergioids sensu lato</taxon>
        <taxon>Dalbergieae</taxon>
        <taxon>Pterocarpus clade</taxon>
        <taxon>Arachis</taxon>
    </lineage>
</organism>
<reference evidence="14 15" key="1">
    <citation type="submission" date="2019-01" db="EMBL/GenBank/DDBJ databases">
        <title>Sequencing of cultivated peanut Arachis hypogaea provides insights into genome evolution and oil improvement.</title>
        <authorList>
            <person name="Chen X."/>
        </authorList>
    </citation>
    <scope>NUCLEOTIDE SEQUENCE [LARGE SCALE GENOMIC DNA]</scope>
    <source>
        <strain evidence="15">cv. Fuhuasheng</strain>
        <tissue evidence="14">Leaves</tissue>
    </source>
</reference>
<evidence type="ECO:0000313" key="14">
    <source>
        <dbReference type="EMBL" id="RYR43400.1"/>
    </source>
</evidence>
<comment type="subcellular location">
    <subcellularLocation>
        <location evidence="1">Cell membrane</location>
        <topology evidence="1">Single-pass membrane protein</topology>
    </subcellularLocation>
    <subcellularLocation>
        <location evidence="2">Endoplasmic reticulum membrane</location>
    </subcellularLocation>
</comment>
<evidence type="ECO:0000256" key="11">
    <source>
        <dbReference type="SAM" id="MobiDB-lite"/>
    </source>
</evidence>
<comment type="catalytic activity">
    <reaction evidence="10">
        <text>an acyl-CoA + a 1,2-diacyl-sn-glycerol = a triacyl-sn-glycerol + CoA</text>
        <dbReference type="Rhea" id="RHEA:10868"/>
        <dbReference type="ChEBI" id="CHEBI:17815"/>
        <dbReference type="ChEBI" id="CHEBI:57287"/>
        <dbReference type="ChEBI" id="CHEBI:58342"/>
        <dbReference type="ChEBI" id="CHEBI:64615"/>
        <dbReference type="EC" id="2.3.1.20"/>
    </reaction>
</comment>
<evidence type="ECO:0000259" key="13">
    <source>
        <dbReference type="Pfam" id="PF06974"/>
    </source>
</evidence>
<dbReference type="GO" id="GO:0019432">
    <property type="term" value="P:triglyceride biosynthetic process"/>
    <property type="evidence" value="ECO:0007669"/>
    <property type="project" value="UniProtKB-UniPathway"/>
</dbReference>
<dbReference type="Proteomes" id="UP000289738">
    <property type="component" value="Chromosome A08"/>
</dbReference>
<dbReference type="AlphaFoldDB" id="A0A445BXE0"/>
<gene>
    <name evidence="14" type="ORF">Ahy_A08g039815</name>
</gene>
<proteinExistence type="inferred from homology"/>
<dbReference type="Gramene" id="arahy.Tifrunner.gnm2.ann2.Ah08g220400.1">
    <property type="protein sequence ID" value="arahy.Tifrunner.gnm2.ann2.Ah08g220400.1-CDS"/>
    <property type="gene ID" value="arahy.Tifrunner.gnm2.ann2.Ah08g220400"/>
</dbReference>
<dbReference type="EMBL" id="SDMP01000008">
    <property type="protein sequence ID" value="RYR43400.1"/>
    <property type="molecule type" value="Genomic_DNA"/>
</dbReference>
<dbReference type="GO" id="GO:0004144">
    <property type="term" value="F:diacylglycerol O-acyltransferase activity"/>
    <property type="evidence" value="ECO:0007669"/>
    <property type="project" value="UniProtKB-EC"/>
</dbReference>
<evidence type="ECO:0000256" key="2">
    <source>
        <dbReference type="ARBA" id="ARBA00004586"/>
    </source>
</evidence>
<evidence type="ECO:0000256" key="8">
    <source>
        <dbReference type="ARBA" id="ARBA00024360"/>
    </source>
</evidence>
<dbReference type="PANTHER" id="PTHR31650">
    <property type="entry name" value="O-ACYLTRANSFERASE (WSD1-LIKE) FAMILY PROTEIN"/>
    <property type="match status" value="1"/>
</dbReference>
<dbReference type="STRING" id="3818.A0A445BXE0"/>
<feature type="region of interest" description="Disordered" evidence="11">
    <location>
        <begin position="1"/>
        <end position="20"/>
    </location>
</feature>
<feature type="domain" description="O-acyltransferase WSD1 C-terminal" evidence="13">
    <location>
        <begin position="338"/>
        <end position="484"/>
    </location>
</feature>
<keyword evidence="5" id="KW-0808">Transferase</keyword>
<protein>
    <submittedName>
        <fullName evidence="14">Uncharacterized protein</fullName>
    </submittedName>
</protein>
<dbReference type="GO" id="GO:0005886">
    <property type="term" value="C:plasma membrane"/>
    <property type="evidence" value="ECO:0007669"/>
    <property type="project" value="UniProtKB-SubCell"/>
</dbReference>
<dbReference type="Pfam" id="PF06974">
    <property type="entry name" value="WS_DGAT_C"/>
    <property type="match status" value="1"/>
</dbReference>
<evidence type="ECO:0000256" key="6">
    <source>
        <dbReference type="ARBA" id="ARBA00022824"/>
    </source>
</evidence>
<keyword evidence="15" id="KW-1185">Reference proteome</keyword>
<sequence>MKHLQNISKTKNGGFENDDENYNAAMPVSPMAHYFNSSALNVFVLCVLESEVPIDDSKAMQLLEGLFLPLNPRFSSIMIEGKKGKKQWKPVEVNLKEHIKVPIFPRSNNPAKLYDDDFDEYLTKIAGQEFPQDKPLWEVHIIKYPTRNSKGVLVFKMHHALGDGYTLMASLLSCVQRADDPSIPITFPSSKKSAELDDDDNSNIKMKSMLKKLPQTIFSVIKGASDFGWSVLKGNLLVDHESPIKSGHEDVGSRPIAISTVCLSVDSIKEVKNKLKVSINDVLVGMIFLSIRLYMEAKNEESSKADATGLVLLNTRRIRAYKSVKEMLDTKTNSGALWGNQFQFMHVPIPKLSDHSNSLNPLEFVLSANKIINSLRNSLAIPLNGVLLGLVDKIKGPEVAAKYVHKTLANSSLSISHMVGPVEKVAIDNHPVKSFYFMTVGLRQSLTVTILSYMGYLRIGFGVEKEWIDVHHLISCFETAQEMILNAANKI</sequence>
<dbReference type="Pfam" id="PF03007">
    <property type="entry name" value="WS_DGAT_cat"/>
    <property type="match status" value="1"/>
</dbReference>
<evidence type="ECO:0000256" key="9">
    <source>
        <dbReference type="ARBA" id="ARBA00047604"/>
    </source>
</evidence>
<comment type="caution">
    <text evidence="14">The sequence shown here is derived from an EMBL/GenBank/DDBJ whole genome shotgun (WGS) entry which is preliminary data.</text>
</comment>
<dbReference type="InterPro" id="IPR009721">
    <property type="entry name" value="O-acyltransferase_WSD1_C"/>
</dbReference>